<gene>
    <name evidence="2" type="ORF">JOQ06_028535</name>
</gene>
<sequence length="271" mass="29774">MSPPPYLPHPDLRHHTHPQPLRWPLANPSYSGFRVRAADSQPIGRLPRGADAALSSRRDFLHLTRPLRAAGSGRSLLRRSELITCILDRRATWGHTLPEDRSIHAGGNKGTWARGLKPGARSRVGAGQLNCKRSRGETGWMLGHQLHEPEGQGSREGAQRGVRGRDLDPGGKGRVRVSDRGLHGPAEALLIHGRVELTAGSCLCLILRLDEPRQRGTLHAAQGHLLNPHVQESTVMHFLFYTGWGYGAAGTDESRKKPLFMEQLPDAGHRG</sequence>
<evidence type="ECO:0000313" key="3">
    <source>
        <dbReference type="Proteomes" id="UP001219934"/>
    </source>
</evidence>
<feature type="region of interest" description="Disordered" evidence="1">
    <location>
        <begin position="146"/>
        <end position="174"/>
    </location>
</feature>
<dbReference type="AlphaFoldDB" id="A0AAD6FMK5"/>
<reference evidence="2" key="1">
    <citation type="submission" date="2022-11" db="EMBL/GenBank/DDBJ databases">
        <title>Chromosome-level genome of Pogonophryne albipinna.</title>
        <authorList>
            <person name="Jo E."/>
        </authorList>
    </citation>
    <scope>NUCLEOTIDE SEQUENCE</scope>
    <source>
        <strain evidence="2">SGF0006</strain>
        <tissue evidence="2">Muscle</tissue>
    </source>
</reference>
<accession>A0AAD6FMK5</accession>
<comment type="caution">
    <text evidence="2">The sequence shown here is derived from an EMBL/GenBank/DDBJ whole genome shotgun (WGS) entry which is preliminary data.</text>
</comment>
<name>A0AAD6FMK5_9TELE</name>
<feature type="compositionally biased region" description="Basic and acidic residues" evidence="1">
    <location>
        <begin position="163"/>
        <end position="174"/>
    </location>
</feature>
<dbReference type="EMBL" id="JAPTMU010000008">
    <property type="protein sequence ID" value="KAJ4939073.1"/>
    <property type="molecule type" value="Genomic_DNA"/>
</dbReference>
<proteinExistence type="predicted"/>
<evidence type="ECO:0000256" key="1">
    <source>
        <dbReference type="SAM" id="MobiDB-lite"/>
    </source>
</evidence>
<organism evidence="2 3">
    <name type="scientific">Pogonophryne albipinna</name>
    <dbReference type="NCBI Taxonomy" id="1090488"/>
    <lineage>
        <taxon>Eukaryota</taxon>
        <taxon>Metazoa</taxon>
        <taxon>Chordata</taxon>
        <taxon>Craniata</taxon>
        <taxon>Vertebrata</taxon>
        <taxon>Euteleostomi</taxon>
        <taxon>Actinopterygii</taxon>
        <taxon>Neopterygii</taxon>
        <taxon>Teleostei</taxon>
        <taxon>Neoteleostei</taxon>
        <taxon>Acanthomorphata</taxon>
        <taxon>Eupercaria</taxon>
        <taxon>Perciformes</taxon>
        <taxon>Notothenioidei</taxon>
        <taxon>Pogonophryne</taxon>
    </lineage>
</organism>
<keyword evidence="3" id="KW-1185">Reference proteome</keyword>
<protein>
    <submittedName>
        <fullName evidence="2">Uncharacterized protein</fullName>
    </submittedName>
</protein>
<evidence type="ECO:0000313" key="2">
    <source>
        <dbReference type="EMBL" id="KAJ4939073.1"/>
    </source>
</evidence>
<dbReference type="Proteomes" id="UP001219934">
    <property type="component" value="Unassembled WGS sequence"/>
</dbReference>